<keyword evidence="1" id="KW-0808">Transferase</keyword>
<dbReference type="Pfam" id="PF02518">
    <property type="entry name" value="HATPase_c"/>
    <property type="match status" value="1"/>
</dbReference>
<keyword evidence="6" id="KW-1185">Reference proteome</keyword>
<comment type="caution">
    <text evidence="5">The sequence shown here is derived from an EMBL/GenBank/DDBJ whole genome shotgun (WGS) entry which is preliminary data.</text>
</comment>
<feature type="domain" description="Histidine kinase" evidence="4">
    <location>
        <begin position="395"/>
        <end position="483"/>
    </location>
</feature>
<protein>
    <submittedName>
        <fullName evidence="5">Sensor protein</fullName>
    </submittedName>
</protein>
<dbReference type="Gene3D" id="3.30.565.10">
    <property type="entry name" value="Histidine kinase-like ATPase, C-terminal domain"/>
    <property type="match status" value="1"/>
</dbReference>
<dbReference type="Proteomes" id="UP000064243">
    <property type="component" value="Unassembled WGS sequence"/>
</dbReference>
<dbReference type="PATRIC" id="fig|36861.3.peg.1359"/>
<dbReference type="GO" id="GO:0016020">
    <property type="term" value="C:membrane"/>
    <property type="evidence" value="ECO:0007669"/>
    <property type="project" value="InterPro"/>
</dbReference>
<dbReference type="InterPro" id="IPR000014">
    <property type="entry name" value="PAS"/>
</dbReference>
<keyword evidence="3" id="KW-0902">Two-component regulatory system</keyword>
<dbReference type="GO" id="GO:0046983">
    <property type="term" value="F:protein dimerization activity"/>
    <property type="evidence" value="ECO:0007669"/>
    <property type="project" value="InterPro"/>
</dbReference>
<evidence type="ECO:0000313" key="6">
    <source>
        <dbReference type="Proteomes" id="UP000064243"/>
    </source>
</evidence>
<dbReference type="SUPFAM" id="SSF55874">
    <property type="entry name" value="ATPase domain of HSP90 chaperone/DNA topoisomerase II/histidine kinase"/>
    <property type="match status" value="1"/>
</dbReference>
<accession>A0A106BP53</accession>
<dbReference type="NCBIfam" id="TIGR00229">
    <property type="entry name" value="sensory_box"/>
    <property type="match status" value="1"/>
</dbReference>
<dbReference type="EMBL" id="LDUG01000021">
    <property type="protein sequence ID" value="KVW96067.1"/>
    <property type="molecule type" value="Genomic_DNA"/>
</dbReference>
<dbReference type="InterPro" id="IPR005467">
    <property type="entry name" value="His_kinase_dom"/>
</dbReference>
<dbReference type="CDD" id="cd16917">
    <property type="entry name" value="HATPase_UhpB-NarQ-NarX-like"/>
    <property type="match status" value="1"/>
</dbReference>
<evidence type="ECO:0000256" key="1">
    <source>
        <dbReference type="ARBA" id="ARBA00022679"/>
    </source>
</evidence>
<evidence type="ECO:0000313" key="5">
    <source>
        <dbReference type="EMBL" id="KVW96067.1"/>
    </source>
</evidence>
<dbReference type="SUPFAM" id="SSF55785">
    <property type="entry name" value="PYP-like sensor domain (PAS domain)"/>
    <property type="match status" value="2"/>
</dbReference>
<dbReference type="InterPro" id="IPR050482">
    <property type="entry name" value="Sensor_HK_TwoCompSys"/>
</dbReference>
<dbReference type="SMART" id="SM00091">
    <property type="entry name" value="PAS"/>
    <property type="match status" value="2"/>
</dbReference>
<proteinExistence type="predicted"/>
<dbReference type="CDD" id="cd00130">
    <property type="entry name" value="PAS"/>
    <property type="match status" value="1"/>
</dbReference>
<dbReference type="Gene3D" id="1.20.5.1930">
    <property type="match status" value="1"/>
</dbReference>
<reference evidence="5 6" key="1">
    <citation type="journal article" date="2015" name="Appl. Environ. Microbiol.">
        <title>Aerobic and Anaerobic Thiosulfate Oxidation by a Cold-Adapted, Subglacial Chemoautotroph.</title>
        <authorList>
            <person name="Harrold Z.R."/>
            <person name="Skidmore M.L."/>
            <person name="Hamilton T.L."/>
            <person name="Desch L."/>
            <person name="Amada K."/>
            <person name="van Gelder W."/>
            <person name="Glover K."/>
            <person name="Roden E.E."/>
            <person name="Boyd E.S."/>
        </authorList>
    </citation>
    <scope>NUCLEOTIDE SEQUENCE [LARGE SCALE GENOMIC DNA]</scope>
    <source>
        <strain evidence="5 6">RG</strain>
    </source>
</reference>
<evidence type="ECO:0000256" key="2">
    <source>
        <dbReference type="ARBA" id="ARBA00022777"/>
    </source>
</evidence>
<dbReference type="SMART" id="SM00387">
    <property type="entry name" value="HATPase_c"/>
    <property type="match status" value="1"/>
</dbReference>
<dbReference type="PANTHER" id="PTHR24421:SF59">
    <property type="entry name" value="OXYGEN SENSOR HISTIDINE KINASE NREB"/>
    <property type="match status" value="1"/>
</dbReference>
<organism evidence="5 6">
    <name type="scientific">Thiobacillus denitrificans</name>
    <dbReference type="NCBI Taxonomy" id="36861"/>
    <lineage>
        <taxon>Bacteria</taxon>
        <taxon>Pseudomonadati</taxon>
        <taxon>Pseudomonadota</taxon>
        <taxon>Betaproteobacteria</taxon>
        <taxon>Nitrosomonadales</taxon>
        <taxon>Thiobacillaceae</taxon>
        <taxon>Thiobacillus</taxon>
    </lineage>
</organism>
<keyword evidence="2" id="KW-0418">Kinase</keyword>
<evidence type="ECO:0000259" key="4">
    <source>
        <dbReference type="PROSITE" id="PS50109"/>
    </source>
</evidence>
<dbReference type="Pfam" id="PF07730">
    <property type="entry name" value="HisKA_3"/>
    <property type="match status" value="1"/>
</dbReference>
<dbReference type="PANTHER" id="PTHR24421">
    <property type="entry name" value="NITRATE/NITRITE SENSOR PROTEIN NARX-RELATED"/>
    <property type="match status" value="1"/>
</dbReference>
<dbReference type="InterPro" id="IPR035965">
    <property type="entry name" value="PAS-like_dom_sf"/>
</dbReference>
<dbReference type="OrthoDB" id="9813412at2"/>
<dbReference type="InterPro" id="IPR011712">
    <property type="entry name" value="Sig_transdc_His_kin_sub3_dim/P"/>
</dbReference>
<dbReference type="RefSeq" id="WP_059754839.1">
    <property type="nucleotide sequence ID" value="NZ_LDUG01000021.1"/>
</dbReference>
<gene>
    <name evidence="5" type="ORF">ABW22_08510</name>
</gene>
<sequence length="488" mass="53471">MRSFKAADEDALLKAILQESANEILVFDAETLRIIEANPSAAKNLQRPLKALRQSTPLDCLSAEDAQAFTTLLAALQSGKKRRASFNAHCRRSDGSCYPVEAKLSRSVGPGKPIFIWIASDVSQREATQQALAHSASDLRAIVAHIPGMAYQVLRTPDGSTSLCYVSEQSAQLLGIKAAALRADPQRFFKLIMDEDKADYLARLAEAGSVHMSFNWEGRIWMEAWKDVKWVNIRVSQRAAADGLIWDGIMLNVTKSKLAEAEIRRSRAQLAALAAHVETVREQERLHLAREVHDDLGGNLTAIKIGLSWVMRHLPPDEINLYKRTAYLDNVANQTIDATHRIAASLRPPVLDFGIVSAIEWQLERFGQNTDLAYEFSAPDEAIPLSPDIAIAVFRIAQEALTNVAKHAHASRVKVALAREPDSLLLTVTDNGRGIQPAQGINSEHGFGLLGMRERAAALGGELAVAPARRQGTQVSLRIPMPTPDAAK</sequence>
<evidence type="ECO:0000256" key="3">
    <source>
        <dbReference type="ARBA" id="ARBA00023012"/>
    </source>
</evidence>
<dbReference type="GO" id="GO:0000155">
    <property type="term" value="F:phosphorelay sensor kinase activity"/>
    <property type="evidence" value="ECO:0007669"/>
    <property type="project" value="InterPro"/>
</dbReference>
<dbReference type="AlphaFoldDB" id="A0A106BP53"/>
<dbReference type="Gene3D" id="3.30.450.20">
    <property type="entry name" value="PAS domain"/>
    <property type="match status" value="2"/>
</dbReference>
<dbReference type="Pfam" id="PF13426">
    <property type="entry name" value="PAS_9"/>
    <property type="match status" value="1"/>
</dbReference>
<name>A0A106BP53_THIDE</name>
<dbReference type="InterPro" id="IPR003594">
    <property type="entry name" value="HATPase_dom"/>
</dbReference>
<dbReference type="PROSITE" id="PS50109">
    <property type="entry name" value="HIS_KIN"/>
    <property type="match status" value="1"/>
</dbReference>
<dbReference type="InterPro" id="IPR036890">
    <property type="entry name" value="HATPase_C_sf"/>
</dbReference>